<proteinExistence type="predicted"/>
<dbReference type="SUPFAM" id="SSF103473">
    <property type="entry name" value="MFS general substrate transporter"/>
    <property type="match status" value="1"/>
</dbReference>
<feature type="transmembrane region" description="Helical" evidence="6">
    <location>
        <begin position="127"/>
        <end position="147"/>
    </location>
</feature>
<organism evidence="8 9">
    <name type="scientific">Caerostris extrusa</name>
    <name type="common">Bark spider</name>
    <name type="synonym">Caerostris bankana</name>
    <dbReference type="NCBI Taxonomy" id="172846"/>
    <lineage>
        <taxon>Eukaryota</taxon>
        <taxon>Metazoa</taxon>
        <taxon>Ecdysozoa</taxon>
        <taxon>Arthropoda</taxon>
        <taxon>Chelicerata</taxon>
        <taxon>Arachnida</taxon>
        <taxon>Araneae</taxon>
        <taxon>Araneomorphae</taxon>
        <taxon>Entelegynae</taxon>
        <taxon>Araneoidea</taxon>
        <taxon>Araneidae</taxon>
        <taxon>Caerostris</taxon>
    </lineage>
</organism>
<dbReference type="Pfam" id="PF12832">
    <property type="entry name" value="MFS_1_like"/>
    <property type="match status" value="1"/>
</dbReference>
<evidence type="ECO:0000256" key="5">
    <source>
        <dbReference type="ARBA" id="ARBA00023136"/>
    </source>
</evidence>
<comment type="subcellular location">
    <subcellularLocation>
        <location evidence="1">Membrane</location>
        <topology evidence="1">Multi-pass membrane protein</topology>
    </subcellularLocation>
</comment>
<dbReference type="PANTHER" id="PTHR23506">
    <property type="entry name" value="GH10249P"/>
    <property type="match status" value="1"/>
</dbReference>
<evidence type="ECO:0000313" key="8">
    <source>
        <dbReference type="EMBL" id="GIY27648.1"/>
    </source>
</evidence>
<dbReference type="InterPro" id="IPR024989">
    <property type="entry name" value="MFS_assoc_dom"/>
</dbReference>
<dbReference type="GO" id="GO:0022857">
    <property type="term" value="F:transmembrane transporter activity"/>
    <property type="evidence" value="ECO:0007669"/>
    <property type="project" value="TreeGrafter"/>
</dbReference>
<name>A0AAV4S6M0_CAEEX</name>
<dbReference type="EMBL" id="BPLR01008836">
    <property type="protein sequence ID" value="GIY27648.1"/>
    <property type="molecule type" value="Genomic_DNA"/>
</dbReference>
<feature type="transmembrane region" description="Helical" evidence="6">
    <location>
        <begin position="14"/>
        <end position="34"/>
    </location>
</feature>
<evidence type="ECO:0000256" key="2">
    <source>
        <dbReference type="ARBA" id="ARBA00022448"/>
    </source>
</evidence>
<keyword evidence="2" id="KW-0813">Transport</keyword>
<dbReference type="AlphaFoldDB" id="A0AAV4S6M0"/>
<feature type="domain" description="Major facilitator superfamily associated" evidence="7">
    <location>
        <begin position="30"/>
        <end position="118"/>
    </location>
</feature>
<evidence type="ECO:0000313" key="9">
    <source>
        <dbReference type="Proteomes" id="UP001054945"/>
    </source>
</evidence>
<evidence type="ECO:0000256" key="4">
    <source>
        <dbReference type="ARBA" id="ARBA00022989"/>
    </source>
</evidence>
<evidence type="ECO:0000256" key="3">
    <source>
        <dbReference type="ARBA" id="ARBA00022692"/>
    </source>
</evidence>
<keyword evidence="4 6" id="KW-1133">Transmembrane helix</keyword>
<evidence type="ECO:0000256" key="1">
    <source>
        <dbReference type="ARBA" id="ARBA00004141"/>
    </source>
</evidence>
<dbReference type="Gene3D" id="1.20.1250.20">
    <property type="entry name" value="MFS general substrate transporter like domains"/>
    <property type="match status" value="1"/>
</dbReference>
<dbReference type="PANTHER" id="PTHR23506:SF26">
    <property type="entry name" value="MFS-TYPE TRANSPORTER SLC18B1"/>
    <property type="match status" value="1"/>
</dbReference>
<evidence type="ECO:0000259" key="7">
    <source>
        <dbReference type="Pfam" id="PF12832"/>
    </source>
</evidence>
<feature type="non-terminal residue" evidence="8">
    <location>
        <position position="1"/>
    </location>
</feature>
<dbReference type="InterPro" id="IPR036259">
    <property type="entry name" value="MFS_trans_sf"/>
</dbReference>
<feature type="transmembrane region" description="Helical" evidence="6">
    <location>
        <begin position="54"/>
        <end position="76"/>
    </location>
</feature>
<keyword evidence="9" id="KW-1185">Reference proteome</keyword>
<protein>
    <submittedName>
        <fullName evidence="8">MFS-type transporter SLC18B1</fullName>
    </submittedName>
</protein>
<dbReference type="GO" id="GO:0016020">
    <property type="term" value="C:membrane"/>
    <property type="evidence" value="ECO:0007669"/>
    <property type="project" value="UniProtKB-SubCell"/>
</dbReference>
<dbReference type="Proteomes" id="UP001054945">
    <property type="component" value="Unassembled WGS sequence"/>
</dbReference>
<gene>
    <name evidence="8" type="primary">Slc18b1_3</name>
    <name evidence="8" type="ORF">CEXT_585031</name>
</gene>
<dbReference type="InterPro" id="IPR050930">
    <property type="entry name" value="MFS_Vesicular_Transporter"/>
</dbReference>
<reference evidence="8 9" key="1">
    <citation type="submission" date="2021-06" db="EMBL/GenBank/DDBJ databases">
        <title>Caerostris extrusa draft genome.</title>
        <authorList>
            <person name="Kono N."/>
            <person name="Arakawa K."/>
        </authorList>
    </citation>
    <scope>NUCLEOTIDE SEQUENCE [LARGE SCALE GENOMIC DNA]</scope>
</reference>
<keyword evidence="5 6" id="KW-0472">Membrane</keyword>
<feature type="transmembrane region" description="Helical" evidence="6">
    <location>
        <begin position="88"/>
        <end position="107"/>
    </location>
</feature>
<keyword evidence="3 6" id="KW-0812">Transmembrane</keyword>
<accession>A0AAV4S6M0</accession>
<comment type="caution">
    <text evidence="8">The sequence shown here is derived from an EMBL/GenBank/DDBJ whole genome shotgun (WGS) entry which is preliminary data.</text>
</comment>
<sequence length="180" mass="19418">TDDIPPQSISLRKLLANIDFLIDIMAISVCFAMLGFNEATLEPHIRQFKLTPTVIGGIFLISGVVDAVSAPIWGYVSEKVPNAQALTFLGGILFIICFLIVGPVPFFTFNTFTILTNRSGDFQSLTWVIVGQVLLGLGMAAQIICSLTHGMKHTVERGFPDEVGTYGLISGLLFSSACFG</sequence>
<evidence type="ECO:0000256" key="6">
    <source>
        <dbReference type="SAM" id="Phobius"/>
    </source>
</evidence>